<reference evidence="2" key="1">
    <citation type="submission" date="2015-10" db="EMBL/GenBank/DDBJ databases">
        <title>Draft genome sequence of Salegentibacter mishustinae KCTC 12263.</title>
        <authorList>
            <person name="Lin W."/>
            <person name="Zheng Q."/>
        </authorList>
    </citation>
    <scope>NUCLEOTIDE SEQUENCE [LARGE SCALE GENOMIC DNA]</scope>
    <source>
        <strain evidence="2">KCTC 12263</strain>
    </source>
</reference>
<sequence>MNYELTYLKGIRSFILILITVLITGSSLAQQKSFEFVVLPDTQTYVEEYPEIYLHQMRWLANNKDRFSFALHVGDITQNNNGKEWDIAKKGFNIIQGKLPFSFGLGNHDMGSESGKFADTRNTSLANAYFTASDFANLKTTFPEGKIDNLLSEFTIGEQKWMVLSLEFGPRNKTIAWADKMITKYPEHNFIIVTHAYVYEDSTLHDGEDWWLPENYGIGKDTGEETPNNGAQLWEKLIKKHGNISMVFSGHILKSGVGTLVSEGKNGNKVYQMLANYQKGVEGSENGGNGFLRIIKVNPENQRIEVKTYSPWLDEFKKEKANGFTFKNVLFK</sequence>
<organism evidence="2 3">
    <name type="scientific">Salegentibacter mishustinae</name>
    <dbReference type="NCBI Taxonomy" id="270918"/>
    <lineage>
        <taxon>Bacteria</taxon>
        <taxon>Pseudomonadati</taxon>
        <taxon>Bacteroidota</taxon>
        <taxon>Flavobacteriia</taxon>
        <taxon>Flavobacteriales</taxon>
        <taxon>Flavobacteriaceae</taxon>
        <taxon>Salegentibacter</taxon>
    </lineage>
</organism>
<dbReference type="Proteomes" id="UP000051643">
    <property type="component" value="Unassembled WGS sequence"/>
</dbReference>
<dbReference type="InterPro" id="IPR051918">
    <property type="entry name" value="STPP_CPPED1"/>
</dbReference>
<dbReference type="OrthoDB" id="9772095at2"/>
<dbReference type="InterPro" id="IPR029052">
    <property type="entry name" value="Metallo-depent_PP-like"/>
</dbReference>
<comment type="caution">
    <text evidence="2">The sequence shown here is derived from an EMBL/GenBank/DDBJ whole genome shotgun (WGS) entry which is preliminary data.</text>
</comment>
<dbReference type="RefSeq" id="WP_057480494.1">
    <property type="nucleotide sequence ID" value="NZ_BMWR01000002.1"/>
</dbReference>
<dbReference type="PANTHER" id="PTHR43143:SF5">
    <property type="entry name" value="SECRETED PROTEIN"/>
    <property type="match status" value="1"/>
</dbReference>
<gene>
    <name evidence="2" type="ORF">APR42_02070</name>
</gene>
<protein>
    <submittedName>
        <fullName evidence="2">Metallophosphatase</fullName>
    </submittedName>
</protein>
<accession>A0A0Q9ZCD8</accession>
<dbReference type="AlphaFoldDB" id="A0A0Q9ZCD8"/>
<proteinExistence type="predicted"/>
<evidence type="ECO:0000313" key="2">
    <source>
        <dbReference type="EMBL" id="KRG30672.1"/>
    </source>
</evidence>
<evidence type="ECO:0000259" key="1">
    <source>
        <dbReference type="Pfam" id="PF00149"/>
    </source>
</evidence>
<dbReference type="InterPro" id="IPR004843">
    <property type="entry name" value="Calcineurin-like_PHP"/>
</dbReference>
<dbReference type="Gene3D" id="3.60.21.10">
    <property type="match status" value="1"/>
</dbReference>
<name>A0A0Q9ZCD8_9FLAO</name>
<dbReference type="EMBL" id="LKTP01000001">
    <property type="protein sequence ID" value="KRG30672.1"/>
    <property type="molecule type" value="Genomic_DNA"/>
</dbReference>
<feature type="domain" description="Calcineurin-like phosphoesterase" evidence="1">
    <location>
        <begin position="58"/>
        <end position="253"/>
    </location>
</feature>
<dbReference type="GO" id="GO:0016787">
    <property type="term" value="F:hydrolase activity"/>
    <property type="evidence" value="ECO:0007669"/>
    <property type="project" value="InterPro"/>
</dbReference>
<dbReference type="PANTHER" id="PTHR43143">
    <property type="entry name" value="METALLOPHOSPHOESTERASE, CALCINEURIN SUPERFAMILY"/>
    <property type="match status" value="1"/>
</dbReference>
<dbReference type="Pfam" id="PF00149">
    <property type="entry name" value="Metallophos"/>
    <property type="match status" value="1"/>
</dbReference>
<keyword evidence="3" id="KW-1185">Reference proteome</keyword>
<dbReference type="STRING" id="270918.APR42_02070"/>
<evidence type="ECO:0000313" key="3">
    <source>
        <dbReference type="Proteomes" id="UP000051643"/>
    </source>
</evidence>
<dbReference type="SUPFAM" id="SSF56300">
    <property type="entry name" value="Metallo-dependent phosphatases"/>
    <property type="match status" value="1"/>
</dbReference>